<evidence type="ECO:0000256" key="2">
    <source>
        <dbReference type="ARBA" id="ARBA00022448"/>
    </source>
</evidence>
<proteinExistence type="predicted"/>
<evidence type="ECO:0000256" key="5">
    <source>
        <dbReference type="ARBA" id="ARBA00022989"/>
    </source>
</evidence>
<dbReference type="Pfam" id="PF07690">
    <property type="entry name" value="MFS_1"/>
    <property type="match status" value="1"/>
</dbReference>
<dbReference type="PROSITE" id="PS50850">
    <property type="entry name" value="MFS"/>
    <property type="match status" value="1"/>
</dbReference>
<protein>
    <submittedName>
        <fullName evidence="9">MFS transporter</fullName>
    </submittedName>
</protein>
<dbReference type="SUPFAM" id="SSF103473">
    <property type="entry name" value="MFS general substrate transporter"/>
    <property type="match status" value="1"/>
</dbReference>
<keyword evidence="6 7" id="KW-0472">Membrane</keyword>
<feature type="transmembrane region" description="Helical" evidence="7">
    <location>
        <begin position="305"/>
        <end position="330"/>
    </location>
</feature>
<evidence type="ECO:0000256" key="1">
    <source>
        <dbReference type="ARBA" id="ARBA00004651"/>
    </source>
</evidence>
<dbReference type="EMBL" id="MUAL01000013">
    <property type="protein sequence ID" value="OOR28168.1"/>
    <property type="molecule type" value="Genomic_DNA"/>
</dbReference>
<feature type="transmembrane region" description="Helical" evidence="7">
    <location>
        <begin position="137"/>
        <end position="159"/>
    </location>
</feature>
<feature type="transmembrane region" description="Helical" evidence="7">
    <location>
        <begin position="279"/>
        <end position="299"/>
    </location>
</feature>
<feature type="transmembrane region" description="Helical" evidence="7">
    <location>
        <begin position="165"/>
        <end position="185"/>
    </location>
</feature>
<evidence type="ECO:0000313" key="9">
    <source>
        <dbReference type="EMBL" id="OOR28168.1"/>
    </source>
</evidence>
<evidence type="ECO:0000256" key="4">
    <source>
        <dbReference type="ARBA" id="ARBA00022692"/>
    </source>
</evidence>
<keyword evidence="4 7" id="KW-0812">Transmembrane</keyword>
<gene>
    <name evidence="9" type="ORF">BW892_10525</name>
</gene>
<dbReference type="FunFam" id="1.20.1250.20:FF:000604">
    <property type="entry name" value="MFS transporter"/>
    <property type="match status" value="1"/>
</dbReference>
<keyword evidence="2" id="KW-0813">Transport</keyword>
<evidence type="ECO:0000313" key="10">
    <source>
        <dbReference type="Proteomes" id="UP000191124"/>
    </source>
</evidence>
<feature type="transmembrane region" description="Helical" evidence="7">
    <location>
        <begin position="372"/>
        <end position="393"/>
    </location>
</feature>
<evidence type="ECO:0000256" key="6">
    <source>
        <dbReference type="ARBA" id="ARBA00023136"/>
    </source>
</evidence>
<organism evidence="9 10">
    <name type="scientific">Bacillus cereus</name>
    <dbReference type="NCBI Taxonomy" id="1396"/>
    <lineage>
        <taxon>Bacteria</taxon>
        <taxon>Bacillati</taxon>
        <taxon>Bacillota</taxon>
        <taxon>Bacilli</taxon>
        <taxon>Bacillales</taxon>
        <taxon>Bacillaceae</taxon>
        <taxon>Bacillus</taxon>
        <taxon>Bacillus cereus group</taxon>
    </lineage>
</organism>
<name>A0A1S9V154_BACCE</name>
<dbReference type="GO" id="GO:0005886">
    <property type="term" value="C:plasma membrane"/>
    <property type="evidence" value="ECO:0007669"/>
    <property type="project" value="UniProtKB-SubCell"/>
</dbReference>
<sequence length="414" mass="45113">MQGKLQQIHPLGMSIIIGTLFARFATSMSIPFLAIYLTTVKGVSAGMTGAIIGTSALVGVFASFIGGNLSDRFGRKVIIIWSMIVWVFVFIGFSVADHVFSFFLLNALNGLCRSFFEPTSRALLSDLTKPEYRLLVYNLRYGAINVGVAIGPLVGLQIGSAKSTIPFLVAAGVYILYTAILAFQFKKYPLEQKKVNTDKPVTMLNAIRILRKDLVFLVALVGIILSNSGFSHLTTTVSQYFANAHIFQDGVKLFSYMLALNAITVVVIQYPVIQMCKKYTPLASIMVGTLFVSGGLFGFGLVESMLGAAICTIVFTFGEVLMFSMTDVFIDEIADSNLKGTYFGAMGFSGIGGVIGPWFGGVLLDYYGYQNGFVVFAALAIFSTVAFPVLLVTKGLLNKRYDRDSNIEIQVKYK</sequence>
<dbReference type="PANTHER" id="PTHR43414">
    <property type="entry name" value="MULTIDRUG RESISTANCE PROTEIN MDTG"/>
    <property type="match status" value="1"/>
</dbReference>
<dbReference type="InterPro" id="IPR011701">
    <property type="entry name" value="MFS"/>
</dbReference>
<reference evidence="9 10" key="1">
    <citation type="submission" date="2017-01" db="EMBL/GenBank/DDBJ databases">
        <title>Bacillus cereus isolates.</title>
        <authorList>
            <person name="Beno S.M."/>
        </authorList>
    </citation>
    <scope>NUCLEOTIDE SEQUENCE [LARGE SCALE GENOMIC DNA]</scope>
    <source>
        <strain evidence="9 10">FSL M7-1219</strain>
    </source>
</reference>
<comment type="caution">
    <text evidence="9">The sequence shown here is derived from an EMBL/GenBank/DDBJ whole genome shotgun (WGS) entry which is preliminary data.</text>
</comment>
<keyword evidence="5 7" id="KW-1133">Transmembrane helix</keyword>
<dbReference type="InterPro" id="IPR036259">
    <property type="entry name" value="MFS_trans_sf"/>
</dbReference>
<feature type="transmembrane region" description="Helical" evidence="7">
    <location>
        <begin position="12"/>
        <end position="37"/>
    </location>
</feature>
<dbReference type="PROSITE" id="PS00216">
    <property type="entry name" value="SUGAR_TRANSPORT_1"/>
    <property type="match status" value="1"/>
</dbReference>
<dbReference type="CDD" id="cd17329">
    <property type="entry name" value="MFS_MdtH_MDR_like"/>
    <property type="match status" value="1"/>
</dbReference>
<comment type="subcellular location">
    <subcellularLocation>
        <location evidence="1">Cell membrane</location>
        <topology evidence="1">Multi-pass membrane protein</topology>
    </subcellularLocation>
</comment>
<dbReference type="InterPro" id="IPR005829">
    <property type="entry name" value="Sugar_transporter_CS"/>
</dbReference>
<keyword evidence="3" id="KW-1003">Cell membrane</keyword>
<accession>A0A1S9V154</accession>
<evidence type="ECO:0000256" key="7">
    <source>
        <dbReference type="SAM" id="Phobius"/>
    </source>
</evidence>
<evidence type="ECO:0000256" key="3">
    <source>
        <dbReference type="ARBA" id="ARBA00022475"/>
    </source>
</evidence>
<dbReference type="RefSeq" id="WP_078180395.1">
    <property type="nucleotide sequence ID" value="NZ_MUAL01000013.1"/>
</dbReference>
<feature type="transmembrane region" description="Helical" evidence="7">
    <location>
        <begin position="342"/>
        <end position="360"/>
    </location>
</feature>
<dbReference type="InterPro" id="IPR020846">
    <property type="entry name" value="MFS_dom"/>
</dbReference>
<dbReference type="Proteomes" id="UP000191124">
    <property type="component" value="Unassembled WGS sequence"/>
</dbReference>
<feature type="transmembrane region" description="Helical" evidence="7">
    <location>
        <begin position="43"/>
        <end position="65"/>
    </location>
</feature>
<feature type="transmembrane region" description="Helical" evidence="7">
    <location>
        <begin position="214"/>
        <end position="233"/>
    </location>
</feature>
<dbReference type="Gene3D" id="1.20.1250.20">
    <property type="entry name" value="MFS general substrate transporter like domains"/>
    <property type="match status" value="1"/>
</dbReference>
<evidence type="ECO:0000259" key="8">
    <source>
        <dbReference type="PROSITE" id="PS50850"/>
    </source>
</evidence>
<dbReference type="PANTHER" id="PTHR43414:SF1">
    <property type="entry name" value="PEPTIDE PERMEASE"/>
    <property type="match status" value="1"/>
</dbReference>
<dbReference type="AlphaFoldDB" id="A0A1S9V154"/>
<feature type="domain" description="Major facilitator superfamily (MFS) profile" evidence="8">
    <location>
        <begin position="11"/>
        <end position="395"/>
    </location>
</feature>
<feature type="transmembrane region" description="Helical" evidence="7">
    <location>
        <begin position="77"/>
        <end position="93"/>
    </location>
</feature>
<feature type="transmembrane region" description="Helical" evidence="7">
    <location>
        <begin position="253"/>
        <end position="272"/>
    </location>
</feature>
<dbReference type="GO" id="GO:0022857">
    <property type="term" value="F:transmembrane transporter activity"/>
    <property type="evidence" value="ECO:0007669"/>
    <property type="project" value="InterPro"/>
</dbReference>